<name>A0A8H6B2E1_9HELO</name>
<protein>
    <submittedName>
        <fullName evidence="2">Putative cyanovirin-n family protein</fullName>
    </submittedName>
</protein>
<dbReference type="PANTHER" id="PTHR42076:SF1">
    <property type="entry name" value="CYANOVIRIN-N DOMAIN-CONTAINING PROTEIN"/>
    <property type="match status" value="1"/>
</dbReference>
<proteinExistence type="predicted"/>
<accession>A0A8H6B2E1</accession>
<sequence>MSFHLSAEDIRIDDNHILRARLRNENGDWEDAEIDLNQHIGNQNGMIHWDGENFSHSAENVTFSIEGGGQVPVLRTFLRSIDGEEFSRDVNLAERIENHNGRFVYGMYPLAIGAYERLLLTYDQFKCYML</sequence>
<dbReference type="OrthoDB" id="2441380at2759"/>
<feature type="domain" description="Cyanovirin-N" evidence="1">
    <location>
        <begin position="2"/>
        <end position="105"/>
    </location>
</feature>
<dbReference type="InterPro" id="IPR011058">
    <property type="entry name" value="Cyanovirin-N"/>
</dbReference>
<evidence type="ECO:0000313" key="2">
    <source>
        <dbReference type="EMBL" id="KAF5877939.1"/>
    </source>
</evidence>
<dbReference type="SUPFAM" id="SSF51322">
    <property type="entry name" value="Cyanovirin-N"/>
    <property type="match status" value="1"/>
</dbReference>
<comment type="caution">
    <text evidence="2">The sequence shown here is derived from an EMBL/GenBank/DDBJ whole genome shotgun (WGS) entry which is preliminary data.</text>
</comment>
<dbReference type="RefSeq" id="XP_037196884.1">
    <property type="nucleotide sequence ID" value="XM_037330551.1"/>
</dbReference>
<dbReference type="EMBL" id="JABFCT010000002">
    <property type="protein sequence ID" value="KAF5877939.1"/>
    <property type="molecule type" value="Genomic_DNA"/>
</dbReference>
<dbReference type="Gene3D" id="2.30.60.10">
    <property type="entry name" value="Cyanovirin-N"/>
    <property type="match status" value="1"/>
</dbReference>
<organism evidence="2 3">
    <name type="scientific">Botrytis fragariae</name>
    <dbReference type="NCBI Taxonomy" id="1964551"/>
    <lineage>
        <taxon>Eukaryota</taxon>
        <taxon>Fungi</taxon>
        <taxon>Dikarya</taxon>
        <taxon>Ascomycota</taxon>
        <taxon>Pezizomycotina</taxon>
        <taxon>Leotiomycetes</taxon>
        <taxon>Helotiales</taxon>
        <taxon>Sclerotiniaceae</taxon>
        <taxon>Botrytis</taxon>
    </lineage>
</organism>
<dbReference type="InterPro" id="IPR036673">
    <property type="entry name" value="Cyanovirin-N_sf"/>
</dbReference>
<dbReference type="Proteomes" id="UP000531561">
    <property type="component" value="Unassembled WGS sequence"/>
</dbReference>
<reference evidence="2 3" key="1">
    <citation type="journal article" date="2020" name="Phytopathology">
        <title>A high-quality genome resource of Botrytis fragariae, a new and rapidly spreading fungal pathogen causing strawberry gray mold in the U.S.A.</title>
        <authorList>
            <person name="Wu Y."/>
            <person name="Saski C.A."/>
            <person name="Schnabel G."/>
            <person name="Xiao S."/>
            <person name="Hu M."/>
        </authorList>
    </citation>
    <scope>NUCLEOTIDE SEQUENCE [LARGE SCALE GENOMIC DNA]</scope>
    <source>
        <strain evidence="2 3">BVB16</strain>
    </source>
</reference>
<dbReference type="Pfam" id="PF08881">
    <property type="entry name" value="CVNH"/>
    <property type="match status" value="1"/>
</dbReference>
<dbReference type="AlphaFoldDB" id="A0A8H6B2E1"/>
<dbReference type="PANTHER" id="PTHR42076">
    <property type="entry name" value="CYANOVIRIN-N HOMOLOG"/>
    <property type="match status" value="1"/>
</dbReference>
<dbReference type="GeneID" id="59254243"/>
<keyword evidence="3" id="KW-1185">Reference proteome</keyword>
<dbReference type="SMART" id="SM01111">
    <property type="entry name" value="CVNH"/>
    <property type="match status" value="1"/>
</dbReference>
<evidence type="ECO:0000259" key="1">
    <source>
        <dbReference type="SMART" id="SM01111"/>
    </source>
</evidence>
<evidence type="ECO:0000313" key="3">
    <source>
        <dbReference type="Proteomes" id="UP000531561"/>
    </source>
</evidence>
<gene>
    <name evidence="2" type="ORF">Bfra_000104</name>
</gene>